<evidence type="ECO:0000313" key="2">
    <source>
        <dbReference type="Proteomes" id="UP000824533"/>
    </source>
</evidence>
<reference evidence="1 2" key="1">
    <citation type="journal article" date="2021" name="Front. Genet.">
        <title>Chromosome-Level Genome Assembly Reveals Significant Gene Expansion in the Toll and IMD Signaling Pathways of Dendrolimus kikuchii.</title>
        <authorList>
            <person name="Zhou J."/>
            <person name="Wu P."/>
            <person name="Xiong Z."/>
            <person name="Liu N."/>
            <person name="Zhao N."/>
            <person name="Ji M."/>
            <person name="Qiu Y."/>
            <person name="Yang B."/>
        </authorList>
    </citation>
    <scope>NUCLEOTIDE SEQUENCE [LARGE SCALE GENOMIC DNA]</scope>
    <source>
        <strain evidence="1">Ann1</strain>
    </source>
</reference>
<organism evidence="1 2">
    <name type="scientific">Dendrolimus kikuchii</name>
    <dbReference type="NCBI Taxonomy" id="765133"/>
    <lineage>
        <taxon>Eukaryota</taxon>
        <taxon>Metazoa</taxon>
        <taxon>Ecdysozoa</taxon>
        <taxon>Arthropoda</taxon>
        <taxon>Hexapoda</taxon>
        <taxon>Insecta</taxon>
        <taxon>Pterygota</taxon>
        <taxon>Neoptera</taxon>
        <taxon>Endopterygota</taxon>
        <taxon>Lepidoptera</taxon>
        <taxon>Glossata</taxon>
        <taxon>Ditrysia</taxon>
        <taxon>Bombycoidea</taxon>
        <taxon>Lasiocampidae</taxon>
        <taxon>Dendrolimus</taxon>
    </lineage>
</organism>
<name>A0ACC1D053_9NEOP</name>
<comment type="caution">
    <text evidence="1">The sequence shown here is derived from an EMBL/GenBank/DDBJ whole genome shotgun (WGS) entry which is preliminary data.</text>
</comment>
<keyword evidence="2" id="KW-1185">Reference proteome</keyword>
<dbReference type="EMBL" id="CM034398">
    <property type="protein sequence ID" value="KAJ0177331.1"/>
    <property type="molecule type" value="Genomic_DNA"/>
</dbReference>
<sequence length="101" mass="11361">MTSDNEKGTEEFEPTLDSEQEARAKLRESFLRTVSELHGEPCKILTYEFSSLNATFSVWKPDGKEILVTNLITPAAVNMPSAVLRTPDILAIHFDRPIQLL</sequence>
<dbReference type="Proteomes" id="UP000824533">
    <property type="component" value="Linkage Group LG12"/>
</dbReference>
<protein>
    <submittedName>
        <fullName evidence="1">Uncharacterized protein</fullName>
    </submittedName>
</protein>
<accession>A0ACC1D053</accession>
<gene>
    <name evidence="1" type="ORF">K1T71_007340</name>
</gene>
<proteinExistence type="predicted"/>
<evidence type="ECO:0000313" key="1">
    <source>
        <dbReference type="EMBL" id="KAJ0177331.1"/>
    </source>
</evidence>